<reference evidence="1 2" key="1">
    <citation type="submission" date="2019-08" db="EMBL/GenBank/DDBJ databases">
        <title>Draft genome sequences of two oriental melons (Cucumis melo L. var makuwa).</title>
        <authorList>
            <person name="Kwon S.-Y."/>
        </authorList>
    </citation>
    <scope>NUCLEOTIDE SEQUENCE [LARGE SCALE GENOMIC DNA]</scope>
    <source>
        <strain evidence="2">cv. Chang Bougi</strain>
        <tissue evidence="1">Leaf</tissue>
    </source>
</reference>
<sequence length="128" mass="15284">MLRKYILDPSLVLREQPVELKEDLSYDEEAVRILDRKEQVLRNKTVPLVKVLWRHHGVEEATWELKDQMKKRYSTLSVIFDREGKVGVFYAKSDILWSFEFSGMYTLRDKLKVCRVRNFGVVLFRGIF</sequence>
<accession>A0A5D3BLZ3</accession>
<comment type="caution">
    <text evidence="1">The sequence shown here is derived from an EMBL/GenBank/DDBJ whole genome shotgun (WGS) entry which is preliminary data.</text>
</comment>
<organism evidence="1 2">
    <name type="scientific">Cucumis melo var. makuwa</name>
    <name type="common">Oriental melon</name>
    <dbReference type="NCBI Taxonomy" id="1194695"/>
    <lineage>
        <taxon>Eukaryota</taxon>
        <taxon>Viridiplantae</taxon>
        <taxon>Streptophyta</taxon>
        <taxon>Embryophyta</taxon>
        <taxon>Tracheophyta</taxon>
        <taxon>Spermatophyta</taxon>
        <taxon>Magnoliopsida</taxon>
        <taxon>eudicotyledons</taxon>
        <taxon>Gunneridae</taxon>
        <taxon>Pentapetalae</taxon>
        <taxon>rosids</taxon>
        <taxon>fabids</taxon>
        <taxon>Cucurbitales</taxon>
        <taxon>Cucurbitaceae</taxon>
        <taxon>Benincaseae</taxon>
        <taxon>Cucumis</taxon>
    </lineage>
</organism>
<dbReference type="PANTHER" id="PTHR46148">
    <property type="entry name" value="CHROMO DOMAIN-CONTAINING PROTEIN"/>
    <property type="match status" value="1"/>
</dbReference>
<evidence type="ECO:0000313" key="2">
    <source>
        <dbReference type="Proteomes" id="UP000321947"/>
    </source>
</evidence>
<evidence type="ECO:0000313" key="1">
    <source>
        <dbReference type="EMBL" id="TYK00187.1"/>
    </source>
</evidence>
<gene>
    <name evidence="1" type="ORF">E5676_scaffold75095G00010</name>
</gene>
<dbReference type="AlphaFoldDB" id="A0A5D3BLZ3"/>
<dbReference type="PANTHER" id="PTHR46148:SF60">
    <property type="entry name" value="CHROMO DOMAIN-CONTAINING PROTEIN"/>
    <property type="match status" value="1"/>
</dbReference>
<dbReference type="Proteomes" id="UP000321947">
    <property type="component" value="Unassembled WGS sequence"/>
</dbReference>
<proteinExistence type="predicted"/>
<protein>
    <submittedName>
        <fullName evidence="1">Chromo domain-containing protein</fullName>
    </submittedName>
</protein>
<dbReference type="EMBL" id="SSTD01017176">
    <property type="protein sequence ID" value="TYK00187.1"/>
    <property type="molecule type" value="Genomic_DNA"/>
</dbReference>
<name>A0A5D3BLZ3_CUCMM</name>